<accession>A0A1B0ZNX6</accession>
<keyword evidence="2" id="KW-1185">Reference proteome</keyword>
<reference evidence="1 2" key="1">
    <citation type="submission" date="2016-04" db="EMBL/GenBank/DDBJ databases">
        <authorList>
            <person name="Evans L.H."/>
            <person name="Alamgir A."/>
            <person name="Owens N."/>
            <person name="Weber N.D."/>
            <person name="Virtaneva K."/>
            <person name="Barbian K."/>
            <person name="Babar A."/>
            <person name="Rosenke K."/>
        </authorList>
    </citation>
    <scope>NUCLEOTIDE SEQUENCE [LARGE SCALE GENOMIC DNA]</scope>
    <source>
        <strain evidence="1 2">JL2886</strain>
    </source>
</reference>
<organism evidence="1 2">
    <name type="scientific">Phaeobacter gallaeciensis</name>
    <dbReference type="NCBI Taxonomy" id="60890"/>
    <lineage>
        <taxon>Bacteria</taxon>
        <taxon>Pseudomonadati</taxon>
        <taxon>Pseudomonadota</taxon>
        <taxon>Alphaproteobacteria</taxon>
        <taxon>Rhodobacterales</taxon>
        <taxon>Roseobacteraceae</taxon>
        <taxon>Phaeobacter</taxon>
    </lineage>
</organism>
<protein>
    <submittedName>
        <fullName evidence="1">Uncharacterized protein</fullName>
    </submittedName>
</protein>
<dbReference type="AlphaFoldDB" id="A0A1B0ZNX6"/>
<sequence>MEREASDHRPAGLRPPETVMRLARLGSFHQSRLSFMRILTRRMQAEGWRFDRPVFEIGDDGTGHAVYSAHGPERSYSLVAFAHDLPPEKRSDRVIAEAWDATFALFDGVPGADDIARLAQNVPLQEAGRVSERELSVSRANRSVRLWEHVVSALAAGCQPDPVQIEAVGYLMRTTAVYGSGKLGAADREMIADRPECAAPFQVEMLSVYLTRTFVRDLVQHMADARARTRSGGTAARLDPALARRLGIGNSTGLGMAPFLLNHPVLFNNWITARETALERVRSLPQASPQEVARFRDLFARARRSVAHWQTGHPGQAWKRSVLISDIDHLAGHLESDVLSAPHPWDGLYLWAERSLSCEGQEWLVSLMLEPYGALVDDLTSAMACGEGETRRIAGAMTLGRLRQLVQRSHDWALAIDWDLPETTARVWYVSEEKLEPRLGERAEEPIAPYEQPLAPGRDVAALYHAMEGWPEEASVAEFLLRHSEHRHAVRRVQIVAEAPYAEIRDNTIACDLLPIDMLRCKLSFFGAMHFDPRSDRWVRICMFGNAPYPEELSARDGDFWIYPDPPETPDA</sequence>
<proteinExistence type="predicted"/>
<dbReference type="EMBL" id="CP015124">
    <property type="protein sequence ID" value="ANP35883.1"/>
    <property type="molecule type" value="Genomic_DNA"/>
</dbReference>
<name>A0A1B0ZNX6_9RHOB</name>
<gene>
    <name evidence="1" type="ORF">JL2886_00961</name>
</gene>
<evidence type="ECO:0000313" key="2">
    <source>
        <dbReference type="Proteomes" id="UP000092565"/>
    </source>
</evidence>
<dbReference type="Proteomes" id="UP000092565">
    <property type="component" value="Chromosome"/>
</dbReference>
<dbReference type="PATRIC" id="fig|60890.4.peg.935"/>
<evidence type="ECO:0000313" key="1">
    <source>
        <dbReference type="EMBL" id="ANP35883.1"/>
    </source>
</evidence>